<dbReference type="InterPro" id="IPR036339">
    <property type="entry name" value="PUB-like_dom_sf"/>
</dbReference>
<evidence type="ECO:0000313" key="16">
    <source>
        <dbReference type="EnsemblPlants" id="Solyc12g098420.2.1"/>
    </source>
</evidence>
<dbReference type="SUPFAM" id="SSF46934">
    <property type="entry name" value="UBA-like"/>
    <property type="match status" value="1"/>
</dbReference>
<dbReference type="Pfam" id="PF24560">
    <property type="entry name" value="zf-C2H2_OTU1_C"/>
    <property type="match status" value="1"/>
</dbReference>
<dbReference type="Pfam" id="PF07983">
    <property type="entry name" value="X8"/>
    <property type="match status" value="1"/>
</dbReference>
<dbReference type="EnsemblPlants" id="Solyc12g098420.2.1">
    <property type="protein sequence ID" value="Solyc12g098420.2.1"/>
    <property type="gene ID" value="Solyc12g098420.2"/>
</dbReference>
<dbReference type="SUPFAM" id="SSF143503">
    <property type="entry name" value="PUG domain-like"/>
    <property type="match status" value="1"/>
</dbReference>
<feature type="chain" id="PRO_5018578294" description="UBA domain-containing protein" evidence="14">
    <location>
        <begin position="22"/>
        <end position="688"/>
    </location>
</feature>
<dbReference type="FunCoup" id="A0A3Q7JD82">
    <property type="interactions" value="809"/>
</dbReference>
<reference evidence="16" key="1">
    <citation type="journal article" date="2012" name="Nature">
        <title>The tomato genome sequence provides insights into fleshy fruit evolution.</title>
        <authorList>
            <consortium name="Tomato Genome Consortium"/>
        </authorList>
    </citation>
    <scope>NUCLEOTIDE SEQUENCE [LARGE SCALE GENOMIC DNA]</scope>
    <source>
        <strain evidence="16">cv. Heinz 1706</strain>
    </source>
</reference>
<evidence type="ECO:0000256" key="4">
    <source>
        <dbReference type="ARBA" id="ARBA00022490"/>
    </source>
</evidence>
<dbReference type="PaxDb" id="4081-Solyc12g098410.1.1"/>
<dbReference type="GO" id="GO:0034314">
    <property type="term" value="P:Arp2/3 complex-mediated actin nucleation"/>
    <property type="evidence" value="ECO:0007669"/>
    <property type="project" value="InterPro"/>
</dbReference>
<evidence type="ECO:0000256" key="6">
    <source>
        <dbReference type="ARBA" id="ARBA00022729"/>
    </source>
</evidence>
<protein>
    <recommendedName>
        <fullName evidence="15">UBA domain-containing protein</fullName>
    </recommendedName>
</protein>
<evidence type="ECO:0000256" key="3">
    <source>
        <dbReference type="ARBA" id="ARBA00022475"/>
    </source>
</evidence>
<evidence type="ECO:0000256" key="10">
    <source>
        <dbReference type="ARBA" id="ARBA00023203"/>
    </source>
</evidence>
<dbReference type="GO" id="GO:0098552">
    <property type="term" value="C:side of membrane"/>
    <property type="evidence" value="ECO:0007669"/>
    <property type="project" value="UniProtKB-KW"/>
</dbReference>
<dbReference type="GO" id="GO:0009506">
    <property type="term" value="C:plasmodesma"/>
    <property type="evidence" value="ECO:0007669"/>
    <property type="project" value="UniProtKB-ARBA"/>
</dbReference>
<evidence type="ECO:0000256" key="2">
    <source>
        <dbReference type="ARBA" id="ARBA00004609"/>
    </source>
</evidence>
<proteinExistence type="predicted"/>
<dbReference type="FunFam" id="1.20.58.1040:FF:000001">
    <property type="entry name" value="Glucan endo-1,3-beta-glucosidase 4"/>
    <property type="match status" value="1"/>
</dbReference>
<dbReference type="PANTHER" id="PTHR46713">
    <property type="entry name" value="F13M7.16 PROTEIN"/>
    <property type="match status" value="1"/>
</dbReference>
<keyword evidence="10" id="KW-0009">Actin-binding</keyword>
<feature type="compositionally biased region" description="Basic and acidic residues" evidence="13">
    <location>
        <begin position="416"/>
        <end position="425"/>
    </location>
</feature>
<evidence type="ECO:0000256" key="14">
    <source>
        <dbReference type="SAM" id="SignalP"/>
    </source>
</evidence>
<dbReference type="InterPro" id="IPR015940">
    <property type="entry name" value="UBA"/>
</dbReference>
<dbReference type="Gene3D" id="3.30.1460.20">
    <property type="match status" value="1"/>
</dbReference>
<accession>A0A3Q7JD82</accession>
<dbReference type="SMART" id="SM00768">
    <property type="entry name" value="X8"/>
    <property type="match status" value="1"/>
</dbReference>
<dbReference type="Gene3D" id="3.30.160.60">
    <property type="entry name" value="Classic Zinc Finger"/>
    <property type="match status" value="1"/>
</dbReference>
<dbReference type="Gramene" id="Solyc12g098420.2.1">
    <property type="protein sequence ID" value="Solyc12g098420.2.1"/>
    <property type="gene ID" value="Solyc12g098420.2"/>
</dbReference>
<feature type="region of interest" description="Disordered" evidence="13">
    <location>
        <begin position="416"/>
        <end position="453"/>
    </location>
</feature>
<evidence type="ECO:0000256" key="8">
    <source>
        <dbReference type="ARBA" id="ARBA00023157"/>
    </source>
</evidence>
<dbReference type="GO" id="GO:0003779">
    <property type="term" value="F:actin binding"/>
    <property type="evidence" value="ECO:0007669"/>
    <property type="project" value="UniProtKB-KW"/>
</dbReference>
<dbReference type="SUPFAM" id="SSF69645">
    <property type="entry name" value="Arp2/3 complex subunits"/>
    <property type="match status" value="1"/>
</dbReference>
<reference evidence="16" key="2">
    <citation type="submission" date="2019-01" db="UniProtKB">
        <authorList>
            <consortium name="EnsemblPlants"/>
        </authorList>
    </citation>
    <scope>IDENTIFICATION</scope>
    <source>
        <strain evidence="16">cv. Heinz 1706</strain>
    </source>
</reference>
<dbReference type="Proteomes" id="UP000004994">
    <property type="component" value="Chromosome 12"/>
</dbReference>
<keyword evidence="8" id="KW-1015">Disulfide bond</keyword>
<keyword evidence="12" id="KW-0449">Lipoprotein</keyword>
<evidence type="ECO:0000259" key="15">
    <source>
        <dbReference type="PROSITE" id="PS50030"/>
    </source>
</evidence>
<dbReference type="Gene3D" id="1.10.8.10">
    <property type="entry name" value="DNA helicase RuvA subunit, C-terminal domain"/>
    <property type="match status" value="1"/>
</dbReference>
<dbReference type="InterPro" id="IPR009060">
    <property type="entry name" value="UBA-like_sf"/>
</dbReference>
<evidence type="ECO:0000256" key="11">
    <source>
        <dbReference type="ARBA" id="ARBA00023212"/>
    </source>
</evidence>
<evidence type="ECO:0000256" key="12">
    <source>
        <dbReference type="ARBA" id="ARBA00023288"/>
    </source>
</evidence>
<dbReference type="GO" id="GO:0030041">
    <property type="term" value="P:actin filament polymerization"/>
    <property type="evidence" value="ECO:0007669"/>
    <property type="project" value="InterPro"/>
</dbReference>
<feature type="region of interest" description="Disordered" evidence="13">
    <location>
        <begin position="330"/>
        <end position="351"/>
    </location>
</feature>
<evidence type="ECO:0000313" key="17">
    <source>
        <dbReference type="Proteomes" id="UP000004994"/>
    </source>
</evidence>
<evidence type="ECO:0000256" key="5">
    <source>
        <dbReference type="ARBA" id="ARBA00022622"/>
    </source>
</evidence>
<dbReference type="CDD" id="cd14290">
    <property type="entry name" value="UBA_PUB_plant"/>
    <property type="match status" value="1"/>
</dbReference>
<keyword evidence="17" id="KW-1185">Reference proteome</keyword>
<keyword evidence="11" id="KW-0206">Cytoskeleton</keyword>
<comment type="subcellular location">
    <subcellularLocation>
        <location evidence="2">Cell membrane</location>
        <topology evidence="2">Lipid-anchor</topology>
        <topology evidence="2">GPI-anchor</topology>
    </subcellularLocation>
    <subcellularLocation>
        <location evidence="1">Cytoplasm</location>
        <location evidence="1">Cytoskeleton</location>
    </subcellularLocation>
</comment>
<dbReference type="Pfam" id="PF22562">
    <property type="entry name" value="UBA_7"/>
    <property type="match status" value="1"/>
</dbReference>
<dbReference type="InterPro" id="IPR013087">
    <property type="entry name" value="Znf_C2H2_type"/>
</dbReference>
<dbReference type="AlphaFoldDB" id="A0A3Q7JD82"/>
<feature type="domain" description="UBA" evidence="15">
    <location>
        <begin position="285"/>
        <end position="326"/>
    </location>
</feature>
<keyword evidence="5" id="KW-0336">GPI-anchor</keyword>
<evidence type="ECO:0000256" key="1">
    <source>
        <dbReference type="ARBA" id="ARBA00004245"/>
    </source>
</evidence>
<dbReference type="Gene3D" id="1.20.58.2190">
    <property type="match status" value="1"/>
</dbReference>
<dbReference type="InterPro" id="IPR008384">
    <property type="entry name" value="ARPC4"/>
</dbReference>
<dbReference type="InterPro" id="IPR057766">
    <property type="entry name" value="Znf-C2H2_OTU1-like_C"/>
</dbReference>
<keyword evidence="9" id="KW-0325">Glycoprotein</keyword>
<dbReference type="Pfam" id="PF09409">
    <property type="entry name" value="PUB"/>
    <property type="match status" value="1"/>
</dbReference>
<dbReference type="InterPro" id="IPR012946">
    <property type="entry name" value="X8"/>
</dbReference>
<dbReference type="GO" id="GO:0005885">
    <property type="term" value="C:Arp2/3 protein complex"/>
    <property type="evidence" value="ECO:0007669"/>
    <property type="project" value="InterPro"/>
</dbReference>
<keyword evidence="6 14" id="KW-0732">Signal</keyword>
<keyword evidence="3" id="KW-1003">Cell membrane</keyword>
<dbReference type="InterPro" id="IPR034666">
    <property type="entry name" value="ARPC2/4"/>
</dbReference>
<sequence length="688" mass="76185">MFMEVLVVIVMMLTIIVRTKATWCVVRSDASYQALQRGLDYACSYGADCSPIQSTGLCYLPNTIQNHASYAFNSYYQRNNMAPGSCQFAGTATFAKTDPSYGSCVYPASPRAAGGPLPPGIGGHNDTGGGVTTTPVLYSPPQAIINPVYANRTTPITAESSDPDSQDSKATMSGVSLQCGDCGTLFKSVAEAQEHAEVTSHANFSESTEAVLNLVCTACGKPCRSKTESDLHTKRTGHIEFTDKTAEGVKPISLEVPKAKADDEDMAEVGDDSGTGQHEEMVVPEVDQNLLSELETMGFSKARAIRALHFSGNASLEAAVNWVVEHESDPDIDETPMVPASAKKGEAPRPSLTPEEIKIKQLELSEVVFPSAQERIRIGKELLEAKRIEEDNERKRIIALRKAEKAEEQRAREKIRQKLEEDKAERRRKLGLPAEDPASPKPSTPVVEEKKDDEAKVKTAFNTLLTYAKNVATNPNEEKFRKIRLSNAAFQDRIGKLQGGIEFLEHCGFEKVEGGEFLYLPREKVDIAVLNSAGTELNNAIKNPFFGANPLHCDVQKKHAPGSNVCVWLFINANPLRLYLTCIRNTLEAAMCLQVKQSDELENILTKKFLRFLSMRAEAFQVLRRKPVQGYDISFLITNYHCEDMQKQKLIDFIVQFMEDIDKEISELKLSVNTRGRLVATEFLKQFI</sequence>
<evidence type="ECO:0000256" key="7">
    <source>
        <dbReference type="ARBA" id="ARBA00023136"/>
    </source>
</evidence>
<dbReference type="InterPro" id="IPR018997">
    <property type="entry name" value="PUB_domain"/>
</dbReference>
<feature type="signal peptide" evidence="14">
    <location>
        <begin position="1"/>
        <end position="21"/>
    </location>
</feature>
<dbReference type="Gene3D" id="1.20.58.1040">
    <property type="match status" value="1"/>
</dbReference>
<dbReference type="CDD" id="cd10461">
    <property type="entry name" value="PUB_UBA_plant"/>
    <property type="match status" value="1"/>
</dbReference>
<evidence type="ECO:0000256" key="13">
    <source>
        <dbReference type="SAM" id="MobiDB-lite"/>
    </source>
</evidence>
<dbReference type="PROSITE" id="PS00028">
    <property type="entry name" value="ZINC_FINGER_C2H2_1"/>
    <property type="match status" value="1"/>
</dbReference>
<dbReference type="GO" id="GO:0005886">
    <property type="term" value="C:plasma membrane"/>
    <property type="evidence" value="ECO:0007669"/>
    <property type="project" value="UniProtKB-SubCell"/>
</dbReference>
<keyword evidence="4" id="KW-0963">Cytoplasm</keyword>
<dbReference type="Pfam" id="PF05856">
    <property type="entry name" value="ARPC4"/>
    <property type="match status" value="1"/>
</dbReference>
<keyword evidence="7" id="KW-0472">Membrane</keyword>
<dbReference type="SMART" id="SM00580">
    <property type="entry name" value="PUG"/>
    <property type="match status" value="1"/>
</dbReference>
<evidence type="ECO:0000256" key="9">
    <source>
        <dbReference type="ARBA" id="ARBA00023180"/>
    </source>
</evidence>
<dbReference type="PROSITE" id="PS50030">
    <property type="entry name" value="UBA"/>
    <property type="match status" value="1"/>
</dbReference>
<organism evidence="16">
    <name type="scientific">Solanum lycopersicum</name>
    <name type="common">Tomato</name>
    <name type="synonym">Lycopersicon esculentum</name>
    <dbReference type="NCBI Taxonomy" id="4081"/>
    <lineage>
        <taxon>Eukaryota</taxon>
        <taxon>Viridiplantae</taxon>
        <taxon>Streptophyta</taxon>
        <taxon>Embryophyta</taxon>
        <taxon>Tracheophyta</taxon>
        <taxon>Spermatophyta</taxon>
        <taxon>Magnoliopsida</taxon>
        <taxon>eudicotyledons</taxon>
        <taxon>Gunneridae</taxon>
        <taxon>Pentapetalae</taxon>
        <taxon>asterids</taxon>
        <taxon>lamiids</taxon>
        <taxon>Solanales</taxon>
        <taxon>Solanaceae</taxon>
        <taxon>Solanoideae</taxon>
        <taxon>Solaneae</taxon>
        <taxon>Solanum</taxon>
        <taxon>Solanum subgen. Lycopersicon</taxon>
    </lineage>
</organism>
<name>A0A3Q7JD82_SOLLC</name>
<dbReference type="InParanoid" id="A0A3Q7JD82"/>
<dbReference type="STRING" id="4081.A0A3Q7JD82"/>
<dbReference type="PANTHER" id="PTHR46713:SF1">
    <property type="entry name" value="F13M7.16 PROTEIN"/>
    <property type="match status" value="1"/>
</dbReference>